<keyword evidence="3 7" id="KW-0812">Transmembrane</keyword>
<dbReference type="EMBL" id="SLWS01000013">
    <property type="protein sequence ID" value="TCO50797.1"/>
    <property type="molecule type" value="Genomic_DNA"/>
</dbReference>
<feature type="region of interest" description="Disordered" evidence="6">
    <location>
        <begin position="782"/>
        <end position="808"/>
    </location>
</feature>
<evidence type="ECO:0000256" key="3">
    <source>
        <dbReference type="ARBA" id="ARBA00022692"/>
    </source>
</evidence>
<dbReference type="CDD" id="cd07731">
    <property type="entry name" value="ComA-like_MBL-fold"/>
    <property type="match status" value="1"/>
</dbReference>
<dbReference type="SMART" id="SM00849">
    <property type="entry name" value="Lactamase_B"/>
    <property type="match status" value="1"/>
</dbReference>
<dbReference type="InterPro" id="IPR052159">
    <property type="entry name" value="Competence_DNA_uptake"/>
</dbReference>
<dbReference type="PANTHER" id="PTHR30619">
    <property type="entry name" value="DNA INTERNALIZATION/COMPETENCE PROTEIN COMEC/REC2"/>
    <property type="match status" value="1"/>
</dbReference>
<evidence type="ECO:0000256" key="6">
    <source>
        <dbReference type="SAM" id="MobiDB-lite"/>
    </source>
</evidence>
<feature type="transmembrane region" description="Helical" evidence="7">
    <location>
        <begin position="16"/>
        <end position="36"/>
    </location>
</feature>
<accession>A0A4R2IZK6</accession>
<feature type="transmembrane region" description="Helical" evidence="7">
    <location>
        <begin position="271"/>
        <end position="290"/>
    </location>
</feature>
<dbReference type="GO" id="GO:0005886">
    <property type="term" value="C:plasma membrane"/>
    <property type="evidence" value="ECO:0007669"/>
    <property type="project" value="UniProtKB-SubCell"/>
</dbReference>
<evidence type="ECO:0000313" key="9">
    <source>
        <dbReference type="EMBL" id="TCO50797.1"/>
    </source>
</evidence>
<feature type="transmembrane region" description="Helical" evidence="7">
    <location>
        <begin position="491"/>
        <end position="510"/>
    </location>
</feature>
<dbReference type="InterPro" id="IPR004797">
    <property type="entry name" value="Competence_ComEC/Rec2"/>
</dbReference>
<dbReference type="RefSeq" id="WP_132124745.1">
    <property type="nucleotide sequence ID" value="NZ_SLWS01000013.1"/>
</dbReference>
<feature type="transmembrane region" description="Helical" evidence="7">
    <location>
        <begin position="365"/>
        <end position="384"/>
    </location>
</feature>
<keyword evidence="5 7" id="KW-0472">Membrane</keyword>
<dbReference type="OrthoDB" id="7177610at2"/>
<dbReference type="PANTHER" id="PTHR30619:SF1">
    <property type="entry name" value="RECOMBINATION PROTEIN 2"/>
    <property type="match status" value="1"/>
</dbReference>
<feature type="transmembrane region" description="Helical" evidence="7">
    <location>
        <begin position="42"/>
        <end position="60"/>
    </location>
</feature>
<dbReference type="AlphaFoldDB" id="A0A4R2IZK6"/>
<evidence type="ECO:0000313" key="10">
    <source>
        <dbReference type="Proteomes" id="UP000295680"/>
    </source>
</evidence>
<keyword evidence="4 7" id="KW-1133">Transmembrane helix</keyword>
<proteinExistence type="predicted"/>
<dbReference type="Gene3D" id="3.60.15.10">
    <property type="entry name" value="Ribonuclease Z/Hydroxyacylglutathione hydrolase-like"/>
    <property type="match status" value="1"/>
</dbReference>
<dbReference type="SUPFAM" id="SSF56281">
    <property type="entry name" value="Metallo-hydrolase/oxidoreductase"/>
    <property type="match status" value="1"/>
</dbReference>
<comment type="caution">
    <text evidence="9">The sequence shown here is derived from an EMBL/GenBank/DDBJ whole genome shotgun (WGS) entry which is preliminary data.</text>
</comment>
<evidence type="ECO:0000256" key="7">
    <source>
        <dbReference type="SAM" id="Phobius"/>
    </source>
</evidence>
<name>A0A4R2IZK6_9PSEU</name>
<dbReference type="InterPro" id="IPR036866">
    <property type="entry name" value="RibonucZ/Hydroxyglut_hydro"/>
</dbReference>
<comment type="subcellular location">
    <subcellularLocation>
        <location evidence="1">Cell membrane</location>
        <topology evidence="1">Multi-pass membrane protein</topology>
    </subcellularLocation>
</comment>
<dbReference type="Pfam" id="PF03772">
    <property type="entry name" value="Competence"/>
    <property type="match status" value="1"/>
</dbReference>
<dbReference type="Pfam" id="PF00753">
    <property type="entry name" value="Lactamase_B"/>
    <property type="match status" value="1"/>
</dbReference>
<sequence>MSFRSLDPLSFRDWRLVPAALAVWLAALVGSLVGWWCALAVGALSACLGVCVLCGLLVRAPNVRTLSPGAVVVRERWLRQGVGWSLVVCGALSMVPTSLRLRAAEDDPLRPHAQRGETALLTVELADRPRPIFSTGFGGQEAGVRSAMVSADVRQAEVGSRMVASHGKVLLLVPIEGWARLLPGQEVRANGELATSDSAVAVLRVRGPPEGVTPAPIWERAAESLRAGLRQAAGVLSDEAAGLLPALVVGDTVALPHRVIDEFRAAGMSHLLAVSGANLAIVGVATLLLLRAIRLGPRCCAVGAGMVVIGFVVLAGPEPSVLRAAVMGGVGLLALAAGRQQAALPALAVSVIVLLLHEPSMATSLGFVLSVLATAALILVASRWTRFMAGRGVPRVIAEALAVPAAAHLATAPVIAGMSGTVSLVAIGANLVVAPVVAPATVLGLLAAVVAGPCPWLAEFLVRLAGPELSWMVTVGRHAAAMPGGTVDWPAGWWGGVLLALLVVATVVVLRRKQLRTLAIAVVAGLLVVIVPVRVLTPGWPPSGWSAVACDVGQGDAVVLATAEPGRAVLVDTGPDPGAVAGCLGRLGVSRIPLVILSHLHADHIGGLAAVLDEHAVGAVAVGSARLPGWAWRQVQSAAERGRVPLLWLSIGQRLDWPGLSIEVLGPRVVDTREEGDATGTEINNGSLVLRATTHSGRMLLTGDVELAAQADLLDSHVDLRAEVLKVPHHGSRYTAPEFLDAVRPRVALISVGAGNRYGHPSAGTINYLSGKGATVLRTDQDGDSAVVGDSGELAVVRRGEPRGPPNG</sequence>
<dbReference type="InterPro" id="IPR035681">
    <property type="entry name" value="ComA-like_MBL"/>
</dbReference>
<evidence type="ECO:0000256" key="4">
    <source>
        <dbReference type="ARBA" id="ARBA00022989"/>
    </source>
</evidence>
<dbReference type="InterPro" id="IPR001279">
    <property type="entry name" value="Metallo-B-lactamas"/>
</dbReference>
<keyword evidence="2" id="KW-1003">Cell membrane</keyword>
<evidence type="ECO:0000256" key="1">
    <source>
        <dbReference type="ARBA" id="ARBA00004651"/>
    </source>
</evidence>
<protein>
    <submittedName>
        <fullName evidence="9">Competence protein ComEC</fullName>
    </submittedName>
</protein>
<feature type="domain" description="Metallo-beta-lactamase" evidence="8">
    <location>
        <begin position="554"/>
        <end position="755"/>
    </location>
</feature>
<evidence type="ECO:0000256" key="5">
    <source>
        <dbReference type="ARBA" id="ARBA00023136"/>
    </source>
</evidence>
<reference evidence="9 10" key="1">
    <citation type="submission" date="2019-03" db="EMBL/GenBank/DDBJ databases">
        <title>Genomic Encyclopedia of Type Strains, Phase IV (KMG-IV): sequencing the most valuable type-strain genomes for metagenomic binning, comparative biology and taxonomic classification.</title>
        <authorList>
            <person name="Goeker M."/>
        </authorList>
    </citation>
    <scope>NUCLEOTIDE SEQUENCE [LARGE SCALE GENOMIC DNA]</scope>
    <source>
        <strain evidence="9 10">DSM 45934</strain>
    </source>
</reference>
<feature type="transmembrane region" description="Helical" evidence="7">
    <location>
        <begin position="422"/>
        <end position="448"/>
    </location>
</feature>
<gene>
    <name evidence="9" type="ORF">EV192_113177</name>
</gene>
<feature type="transmembrane region" description="Helical" evidence="7">
    <location>
        <begin position="295"/>
        <end position="314"/>
    </location>
</feature>
<dbReference type="InterPro" id="IPR004477">
    <property type="entry name" value="ComEC_N"/>
</dbReference>
<evidence type="ECO:0000259" key="8">
    <source>
        <dbReference type="SMART" id="SM00849"/>
    </source>
</evidence>
<feature type="transmembrane region" description="Helical" evidence="7">
    <location>
        <begin position="342"/>
        <end position="359"/>
    </location>
</feature>
<dbReference type="NCBIfam" id="TIGR00361">
    <property type="entry name" value="ComEC_Rec2"/>
    <property type="match status" value="1"/>
</dbReference>
<feature type="transmembrane region" description="Helical" evidence="7">
    <location>
        <begin position="517"/>
        <end position="536"/>
    </location>
</feature>
<dbReference type="GO" id="GO:0030420">
    <property type="term" value="P:establishment of competence for transformation"/>
    <property type="evidence" value="ECO:0007669"/>
    <property type="project" value="InterPro"/>
</dbReference>
<feature type="transmembrane region" description="Helical" evidence="7">
    <location>
        <begin position="396"/>
        <end position="416"/>
    </location>
</feature>
<organism evidence="9 10">
    <name type="scientific">Actinocrispum wychmicini</name>
    <dbReference type="NCBI Taxonomy" id="1213861"/>
    <lineage>
        <taxon>Bacteria</taxon>
        <taxon>Bacillati</taxon>
        <taxon>Actinomycetota</taxon>
        <taxon>Actinomycetes</taxon>
        <taxon>Pseudonocardiales</taxon>
        <taxon>Pseudonocardiaceae</taxon>
        <taxon>Actinocrispum</taxon>
    </lineage>
</organism>
<dbReference type="Proteomes" id="UP000295680">
    <property type="component" value="Unassembled WGS sequence"/>
</dbReference>
<evidence type="ECO:0000256" key="2">
    <source>
        <dbReference type="ARBA" id="ARBA00022475"/>
    </source>
</evidence>
<dbReference type="NCBIfam" id="TIGR00360">
    <property type="entry name" value="ComEC_N-term"/>
    <property type="match status" value="1"/>
</dbReference>
<keyword evidence="10" id="KW-1185">Reference proteome</keyword>